<evidence type="ECO:0000256" key="1">
    <source>
        <dbReference type="SAM" id="MobiDB-lite"/>
    </source>
</evidence>
<evidence type="ECO:0000313" key="3">
    <source>
        <dbReference type="Proteomes" id="UP001152795"/>
    </source>
</evidence>
<reference evidence="2" key="1">
    <citation type="submission" date="2020-04" db="EMBL/GenBank/DDBJ databases">
        <authorList>
            <person name="Alioto T."/>
            <person name="Alioto T."/>
            <person name="Gomez Garrido J."/>
        </authorList>
    </citation>
    <scope>NUCLEOTIDE SEQUENCE</scope>
    <source>
        <strain evidence="2">A484AB</strain>
    </source>
</reference>
<gene>
    <name evidence="2" type="ORF">PACLA_8A076453</name>
</gene>
<sequence>MNITHTRTEHNNIVDDVGKDLVGVIRKQLMKGQPLHIVFDNLDFIILANIILKNHRNSDMHWIGHYVTFDRVKSDNLDDQSPLVPNKSSFDNAGNYLLSKEELKEIPDHYTMLAARVLVQFVPCLYPMAKVVPRNIKHEYSEEMKEKSIIINLSIVPYNQSKHSDVCQYLEYVQKLIKDIHNELPEAEAGKDVSVPLCGDQLGRERITGAKKTRMGCDLPSERFDNILECPTLWHLKQSFLRVGTSACGREVGMLYYMRQHFGMNNVKSDVKKNYKAAESLMLSLTKANLCAAFMEWSGMETLNANPTKVDVPAKDASETEWQQFLDEKVRAFVEEFVMFEFDRERILRESEQTKKKTERQEDQGVPDKIITIEPGTDVVLVQNKDGTHAGIAQGKVIKLVLPDGNVVAMQDKTSVKITAVLNSNEIKVDQIVMWPSSMLAVRQPNIIPTPQSDIPPISKRDGVMNYSLQVLQLGFLLMNLNDKEKEGDGNRSLLNWKLLMLYFRCRSRGMKYAFEAMRFITMTKVLYTARVAHRVIHGQFVNHKGGAGNNYANDLKMEQIVRNNKDILKGLCANKTLKAVQRSSSAAYGLHQIVNNFDRQSNIPTDSTAHTYADKQADEREMIEIICKIKPFTYQPGREYISFNGIAKSPLEKLNIVMLNKWLTDHKKKLFQSPYTHVELEDEDDDEEDEDNNDDNSSDSNEENVSDFELQINSEDGCY</sequence>
<accession>A0A6S7J6I5</accession>
<dbReference type="OrthoDB" id="5988309at2759"/>
<comment type="caution">
    <text evidence="2">The sequence shown here is derived from an EMBL/GenBank/DDBJ whole genome shotgun (WGS) entry which is preliminary data.</text>
</comment>
<feature type="region of interest" description="Disordered" evidence="1">
    <location>
        <begin position="679"/>
        <end position="720"/>
    </location>
</feature>
<dbReference type="InterPro" id="IPR046496">
    <property type="entry name" value="DUF6589"/>
</dbReference>
<dbReference type="AlphaFoldDB" id="A0A6S7J6I5"/>
<keyword evidence="3" id="KW-1185">Reference proteome</keyword>
<evidence type="ECO:0000313" key="2">
    <source>
        <dbReference type="EMBL" id="CAB4024620.1"/>
    </source>
</evidence>
<dbReference type="Proteomes" id="UP001152795">
    <property type="component" value="Unassembled WGS sequence"/>
</dbReference>
<feature type="compositionally biased region" description="Acidic residues" evidence="1">
    <location>
        <begin position="681"/>
        <end position="707"/>
    </location>
</feature>
<organism evidence="2 3">
    <name type="scientific">Paramuricea clavata</name>
    <name type="common">Red gorgonian</name>
    <name type="synonym">Violescent sea-whip</name>
    <dbReference type="NCBI Taxonomy" id="317549"/>
    <lineage>
        <taxon>Eukaryota</taxon>
        <taxon>Metazoa</taxon>
        <taxon>Cnidaria</taxon>
        <taxon>Anthozoa</taxon>
        <taxon>Octocorallia</taxon>
        <taxon>Malacalcyonacea</taxon>
        <taxon>Plexauridae</taxon>
        <taxon>Paramuricea</taxon>
    </lineage>
</organism>
<proteinExistence type="predicted"/>
<protein>
    <submittedName>
        <fullName evidence="2">Uncharacterized protein</fullName>
    </submittedName>
</protein>
<name>A0A6S7J6I5_PARCT</name>
<dbReference type="EMBL" id="CACRXK020013136">
    <property type="protein sequence ID" value="CAB4024620.1"/>
    <property type="molecule type" value="Genomic_DNA"/>
</dbReference>
<dbReference type="Pfam" id="PF20231">
    <property type="entry name" value="DUF6589"/>
    <property type="match status" value="1"/>
</dbReference>